<dbReference type="GO" id="GO:0005829">
    <property type="term" value="C:cytosol"/>
    <property type="evidence" value="ECO:0007669"/>
    <property type="project" value="TreeGrafter"/>
</dbReference>
<keyword evidence="8 22" id="KW-0436">Ligase</keyword>
<accession>A0A1G7ZX51</accession>
<feature type="active site" evidence="23">
    <location>
        <position position="328"/>
    </location>
</feature>
<keyword evidence="7 22" id="KW-0963">Cytoplasm</keyword>
<dbReference type="OrthoDB" id="9813261at2"/>
<comment type="subcellular location">
    <subcellularLocation>
        <location evidence="3 22">Cytoplasm</location>
    </subcellularLocation>
</comment>
<feature type="binding site" evidence="24">
    <location>
        <position position="141"/>
    </location>
    <ligand>
        <name>ATP</name>
        <dbReference type="ChEBI" id="CHEBI:30616"/>
    </ligand>
</feature>
<dbReference type="GO" id="GO:0005524">
    <property type="term" value="F:ATP binding"/>
    <property type="evidence" value="ECO:0007669"/>
    <property type="project" value="UniProtKB-UniRule"/>
</dbReference>
<evidence type="ECO:0000256" key="8">
    <source>
        <dbReference type="ARBA" id="ARBA00022598"/>
    </source>
</evidence>
<feature type="binding site" evidence="25">
    <location>
        <position position="319"/>
    </location>
    <ligand>
        <name>Mg(2+)</name>
        <dbReference type="ChEBI" id="CHEBI:18420"/>
        <label>2</label>
    </ligand>
</feature>
<evidence type="ECO:0000256" key="3">
    <source>
        <dbReference type="ARBA" id="ARBA00004496"/>
    </source>
</evidence>
<comment type="catalytic activity">
    <reaction evidence="17 22">
        <text>2 D-alanine + ATP = D-alanyl-D-alanine + ADP + phosphate + H(+)</text>
        <dbReference type="Rhea" id="RHEA:11224"/>
        <dbReference type="ChEBI" id="CHEBI:15378"/>
        <dbReference type="ChEBI" id="CHEBI:30616"/>
        <dbReference type="ChEBI" id="CHEBI:43474"/>
        <dbReference type="ChEBI" id="CHEBI:57416"/>
        <dbReference type="ChEBI" id="CHEBI:57822"/>
        <dbReference type="ChEBI" id="CHEBI:456216"/>
        <dbReference type="EC" id="6.3.2.4"/>
    </reaction>
</comment>
<dbReference type="UniPathway" id="UPA00219"/>
<evidence type="ECO:0000256" key="13">
    <source>
        <dbReference type="ARBA" id="ARBA00022960"/>
    </source>
</evidence>
<proteinExistence type="inferred from homology"/>
<dbReference type="PIRSF" id="PIRSF039102">
    <property type="entry name" value="Ddl/VanB"/>
    <property type="match status" value="1"/>
</dbReference>
<dbReference type="InterPro" id="IPR011761">
    <property type="entry name" value="ATP-grasp"/>
</dbReference>
<evidence type="ECO:0000256" key="20">
    <source>
        <dbReference type="ARBA" id="ARBA00076288"/>
    </source>
</evidence>
<dbReference type="InterPro" id="IPR000291">
    <property type="entry name" value="D-Ala_lig_Van_CS"/>
</dbReference>
<keyword evidence="12 25" id="KW-0460">Magnesium</keyword>
<gene>
    <name evidence="22" type="primary">ddl</name>
    <name evidence="28" type="ORF">SAMN05443529_11022</name>
</gene>
<comment type="function">
    <text evidence="2 22">Cell wall formation.</text>
</comment>
<comment type="similarity">
    <text evidence="5 22">Belongs to the D-alanine--D-alanine ligase family.</text>
</comment>
<feature type="binding site" evidence="25">
    <location>
        <position position="317"/>
    </location>
    <ligand>
        <name>Mg(2+)</name>
        <dbReference type="ChEBI" id="CHEBI:18420"/>
        <label>2</label>
    </ligand>
</feature>
<evidence type="ECO:0000259" key="27">
    <source>
        <dbReference type="PROSITE" id="PS50975"/>
    </source>
</evidence>
<dbReference type="PANTHER" id="PTHR23132">
    <property type="entry name" value="D-ALANINE--D-ALANINE LIGASE"/>
    <property type="match status" value="1"/>
</dbReference>
<keyword evidence="10 24" id="KW-0547">Nucleotide-binding</keyword>
<dbReference type="Proteomes" id="UP000198656">
    <property type="component" value="Unassembled WGS sequence"/>
</dbReference>
<dbReference type="NCBIfam" id="TIGR01205">
    <property type="entry name" value="D_ala_D_alaTIGR"/>
    <property type="match status" value="1"/>
</dbReference>
<evidence type="ECO:0000256" key="22">
    <source>
        <dbReference type="HAMAP-Rule" id="MF_00047"/>
    </source>
</evidence>
<feature type="binding site" evidence="25">
    <location>
        <position position="317"/>
    </location>
    <ligand>
        <name>Mg(2+)</name>
        <dbReference type="ChEBI" id="CHEBI:18420"/>
        <label>1</label>
    </ligand>
</feature>
<evidence type="ECO:0000256" key="11">
    <source>
        <dbReference type="ARBA" id="ARBA00022840"/>
    </source>
</evidence>
<evidence type="ECO:0000256" key="12">
    <source>
        <dbReference type="ARBA" id="ARBA00022842"/>
    </source>
</evidence>
<feature type="active site" evidence="23">
    <location>
        <position position="194"/>
    </location>
</feature>
<dbReference type="GO" id="GO:0071555">
    <property type="term" value="P:cell wall organization"/>
    <property type="evidence" value="ECO:0007669"/>
    <property type="project" value="UniProtKB-KW"/>
</dbReference>
<dbReference type="EMBL" id="FNCP01000010">
    <property type="protein sequence ID" value="SDH12760.1"/>
    <property type="molecule type" value="Genomic_DNA"/>
</dbReference>
<evidence type="ECO:0000256" key="4">
    <source>
        <dbReference type="ARBA" id="ARBA00004752"/>
    </source>
</evidence>
<dbReference type="GO" id="GO:0046872">
    <property type="term" value="F:metal ion binding"/>
    <property type="evidence" value="ECO:0007669"/>
    <property type="project" value="UniProtKB-KW"/>
</dbReference>
<evidence type="ECO:0000256" key="25">
    <source>
        <dbReference type="PIRSR" id="PIRSR039102-3"/>
    </source>
</evidence>
<evidence type="ECO:0000256" key="26">
    <source>
        <dbReference type="PROSITE-ProRule" id="PRU00409"/>
    </source>
</evidence>
<evidence type="ECO:0000256" key="9">
    <source>
        <dbReference type="ARBA" id="ARBA00022723"/>
    </source>
</evidence>
<evidence type="ECO:0000256" key="18">
    <source>
        <dbReference type="ARBA" id="ARBA00060592"/>
    </source>
</evidence>
<dbReference type="FunFam" id="3.30.470.20:FF:000008">
    <property type="entry name" value="D-alanine--D-alanine ligase"/>
    <property type="match status" value="1"/>
</dbReference>
<dbReference type="GO" id="GO:0008360">
    <property type="term" value="P:regulation of cell shape"/>
    <property type="evidence" value="ECO:0007669"/>
    <property type="project" value="UniProtKB-KW"/>
</dbReference>
<evidence type="ECO:0000256" key="7">
    <source>
        <dbReference type="ARBA" id="ARBA00022490"/>
    </source>
</evidence>
<evidence type="ECO:0000256" key="23">
    <source>
        <dbReference type="PIRSR" id="PIRSR039102-1"/>
    </source>
</evidence>
<evidence type="ECO:0000313" key="29">
    <source>
        <dbReference type="Proteomes" id="UP000198656"/>
    </source>
</evidence>
<evidence type="ECO:0000256" key="15">
    <source>
        <dbReference type="ARBA" id="ARBA00023211"/>
    </source>
</evidence>
<dbReference type="NCBIfam" id="NF002378">
    <property type="entry name" value="PRK01372.1"/>
    <property type="match status" value="1"/>
</dbReference>
<dbReference type="Pfam" id="PF07478">
    <property type="entry name" value="Dala_Dala_lig_C"/>
    <property type="match status" value="1"/>
</dbReference>
<dbReference type="PROSITE" id="PS50975">
    <property type="entry name" value="ATP_GRASP"/>
    <property type="match status" value="1"/>
</dbReference>
<protein>
    <recommendedName>
        <fullName evidence="19 22">D-alanine--D-alanine ligase</fullName>
        <ecNumber evidence="6 22">6.3.2.4</ecNumber>
    </recommendedName>
    <alternativeName>
        <fullName evidence="21 22">D-Ala-D-Ala ligase</fullName>
    </alternativeName>
    <alternativeName>
        <fullName evidence="20 22">D-alanylalanine synthetase</fullName>
    </alternativeName>
</protein>
<dbReference type="FunFam" id="3.30.1490.20:FF:000007">
    <property type="entry name" value="D-alanine--D-alanine ligase"/>
    <property type="match status" value="1"/>
</dbReference>
<evidence type="ECO:0000256" key="14">
    <source>
        <dbReference type="ARBA" id="ARBA00022984"/>
    </source>
</evidence>
<feature type="binding site" evidence="24">
    <location>
        <begin position="186"/>
        <end position="188"/>
    </location>
    <ligand>
        <name>ATP</name>
        <dbReference type="ChEBI" id="CHEBI:30616"/>
    </ligand>
</feature>
<keyword evidence="16 22" id="KW-0961">Cell wall biogenesis/degradation</keyword>
<comment type="cofactor">
    <cofactor evidence="1">
        <name>Mn(2+)</name>
        <dbReference type="ChEBI" id="CHEBI:29035"/>
    </cofactor>
</comment>
<feature type="binding site" evidence="24">
    <location>
        <begin position="224"/>
        <end position="231"/>
    </location>
    <ligand>
        <name>ATP</name>
        <dbReference type="ChEBI" id="CHEBI:30616"/>
    </ligand>
</feature>
<dbReference type="PROSITE" id="PS00844">
    <property type="entry name" value="DALA_DALA_LIGASE_2"/>
    <property type="match status" value="1"/>
</dbReference>
<evidence type="ECO:0000256" key="5">
    <source>
        <dbReference type="ARBA" id="ARBA00010871"/>
    </source>
</evidence>
<evidence type="ECO:0000256" key="19">
    <source>
        <dbReference type="ARBA" id="ARBA00068427"/>
    </source>
</evidence>
<dbReference type="SUPFAM" id="SSF56059">
    <property type="entry name" value="Glutathione synthetase ATP-binding domain-like"/>
    <property type="match status" value="1"/>
</dbReference>
<feature type="binding site" evidence="25">
    <location>
        <position position="304"/>
    </location>
    <ligand>
        <name>Mg(2+)</name>
        <dbReference type="ChEBI" id="CHEBI:18420"/>
        <label>1</label>
    </ligand>
</feature>
<evidence type="ECO:0000256" key="17">
    <source>
        <dbReference type="ARBA" id="ARBA00047614"/>
    </source>
</evidence>
<dbReference type="EC" id="6.3.2.4" evidence="6 22"/>
<dbReference type="SUPFAM" id="SSF52440">
    <property type="entry name" value="PreATP-grasp domain"/>
    <property type="match status" value="1"/>
</dbReference>
<dbReference type="InterPro" id="IPR016185">
    <property type="entry name" value="PreATP-grasp_dom_sf"/>
</dbReference>
<dbReference type="STRING" id="1121419.SAMN05443529_11022"/>
<sequence length="368" mass="40872">MNDHKLTVVLLFGGRSGEHEVSLNSAWSIYKAIDRSRYNVETIGINKQGQWFWGVIPDQILKTGFPTTSEGLQVTLVIDPTQPHFLAINGQSLPNDGKFDLVFPVLHGTYGEDGTLQGLLEMANVPYVGSGVLGSSLGMDKDRMKAVFIERNLPSARYVTLLRSEFLREPETYLNMIEAQLGYPCFVKPANLGSSVGISKAHDRTELQESLKTAAIFDRKIVIEESITGHEIEVSVLGNDSPIASIPGEVLPAQEFYTYEAKYSNIGSSLLIPAALEDDLVQKLQLMAVQAFQAVEASGLSRVDFFVNDENEIFLNEINTLPGFTEISMYPKLWEATGIPYSELIDRLIILGMERFQDKQNCKISQND</sequence>
<name>A0A1G7ZX51_9FIRM</name>
<feature type="active site" evidence="23">
    <location>
        <position position="18"/>
    </location>
</feature>
<evidence type="ECO:0000256" key="6">
    <source>
        <dbReference type="ARBA" id="ARBA00012216"/>
    </source>
</evidence>
<keyword evidence="13 22" id="KW-0133">Cell shape</keyword>
<dbReference type="GO" id="GO:0009252">
    <property type="term" value="P:peptidoglycan biosynthetic process"/>
    <property type="evidence" value="ECO:0007669"/>
    <property type="project" value="UniProtKB-UniRule"/>
</dbReference>
<dbReference type="RefSeq" id="WP_092332933.1">
    <property type="nucleotide sequence ID" value="NZ_FNCP01000010.1"/>
</dbReference>
<comment type="pathway">
    <text evidence="18">Glycan biosynthesis.</text>
</comment>
<dbReference type="Pfam" id="PF01820">
    <property type="entry name" value="Dala_Dala_lig_N"/>
    <property type="match status" value="1"/>
</dbReference>
<evidence type="ECO:0000256" key="21">
    <source>
        <dbReference type="ARBA" id="ARBA00077154"/>
    </source>
</evidence>
<organism evidence="28 29">
    <name type="scientific">Desulfosporosinus hippei DSM 8344</name>
    <dbReference type="NCBI Taxonomy" id="1121419"/>
    <lineage>
        <taxon>Bacteria</taxon>
        <taxon>Bacillati</taxon>
        <taxon>Bacillota</taxon>
        <taxon>Clostridia</taxon>
        <taxon>Eubacteriales</taxon>
        <taxon>Desulfitobacteriaceae</taxon>
        <taxon>Desulfosporosinus</taxon>
    </lineage>
</organism>
<keyword evidence="14 22" id="KW-0573">Peptidoglycan synthesis</keyword>
<feature type="binding site" evidence="24">
    <location>
        <begin position="194"/>
        <end position="195"/>
    </location>
    <ligand>
        <name>ATP</name>
        <dbReference type="ChEBI" id="CHEBI:30616"/>
    </ligand>
</feature>
<dbReference type="HAMAP" id="MF_00047">
    <property type="entry name" value="Dala_Dala_lig"/>
    <property type="match status" value="1"/>
</dbReference>
<feature type="domain" description="ATP-grasp" evidence="27">
    <location>
        <begin position="145"/>
        <end position="350"/>
    </location>
</feature>
<dbReference type="PANTHER" id="PTHR23132:SF25">
    <property type="entry name" value="D-ALANINE--D-ALANINE LIGASE A"/>
    <property type="match status" value="1"/>
</dbReference>
<keyword evidence="29" id="KW-1185">Reference proteome</keyword>
<evidence type="ECO:0000256" key="2">
    <source>
        <dbReference type="ARBA" id="ARBA00003921"/>
    </source>
</evidence>
<dbReference type="GO" id="GO:0008716">
    <property type="term" value="F:D-alanine-D-alanine ligase activity"/>
    <property type="evidence" value="ECO:0007669"/>
    <property type="project" value="UniProtKB-UniRule"/>
</dbReference>
<dbReference type="Gene3D" id="3.30.1490.20">
    <property type="entry name" value="ATP-grasp fold, A domain"/>
    <property type="match status" value="1"/>
</dbReference>
<evidence type="ECO:0000313" key="28">
    <source>
        <dbReference type="EMBL" id="SDH12760.1"/>
    </source>
</evidence>
<dbReference type="Gene3D" id="3.30.470.20">
    <property type="entry name" value="ATP-grasp fold, B domain"/>
    <property type="match status" value="1"/>
</dbReference>
<evidence type="ECO:0000256" key="10">
    <source>
        <dbReference type="ARBA" id="ARBA00022741"/>
    </source>
</evidence>
<reference evidence="29" key="1">
    <citation type="submission" date="2016-10" db="EMBL/GenBank/DDBJ databases">
        <authorList>
            <person name="Varghese N."/>
            <person name="Submissions S."/>
        </authorList>
    </citation>
    <scope>NUCLEOTIDE SEQUENCE [LARGE SCALE GENOMIC DNA]</scope>
    <source>
        <strain evidence="29">DSM 8344</strain>
    </source>
</reference>
<keyword evidence="11 26" id="KW-0067">ATP-binding</keyword>
<dbReference type="NCBIfam" id="NF002528">
    <property type="entry name" value="PRK01966.1-4"/>
    <property type="match status" value="1"/>
</dbReference>
<dbReference type="InterPro" id="IPR005905">
    <property type="entry name" value="D_ala_D_ala"/>
</dbReference>
<dbReference type="InterPro" id="IPR013815">
    <property type="entry name" value="ATP_grasp_subdomain_1"/>
</dbReference>
<comment type="pathway">
    <text evidence="4 22">Cell wall biogenesis; peptidoglycan biosynthesis.</text>
</comment>
<dbReference type="InterPro" id="IPR011095">
    <property type="entry name" value="Dala_Dala_lig_C"/>
</dbReference>
<dbReference type="AlphaFoldDB" id="A0A1G7ZX51"/>
<dbReference type="InterPro" id="IPR011127">
    <property type="entry name" value="Dala_Dala_lig_N"/>
</dbReference>
<dbReference type="PROSITE" id="PS00843">
    <property type="entry name" value="DALA_DALA_LIGASE_1"/>
    <property type="match status" value="1"/>
</dbReference>
<keyword evidence="15 25" id="KW-0464">Manganese</keyword>
<feature type="binding site" evidence="24">
    <location>
        <begin position="316"/>
        <end position="317"/>
    </location>
    <ligand>
        <name>ATP</name>
        <dbReference type="ChEBI" id="CHEBI:30616"/>
    </ligand>
</feature>
<dbReference type="Gene3D" id="3.40.50.20">
    <property type="match status" value="1"/>
</dbReference>
<evidence type="ECO:0000256" key="24">
    <source>
        <dbReference type="PIRSR" id="PIRSR039102-2"/>
    </source>
</evidence>
<evidence type="ECO:0000256" key="16">
    <source>
        <dbReference type="ARBA" id="ARBA00023316"/>
    </source>
</evidence>
<comment type="cofactor">
    <cofactor evidence="25">
        <name>Mg(2+)</name>
        <dbReference type="ChEBI" id="CHEBI:18420"/>
    </cofactor>
    <cofactor evidence="25">
        <name>Mn(2+)</name>
        <dbReference type="ChEBI" id="CHEBI:29035"/>
    </cofactor>
    <text evidence="25">Binds 2 magnesium or manganese ions per subunit.</text>
</comment>
<keyword evidence="9 25" id="KW-0479">Metal-binding</keyword>
<evidence type="ECO:0000256" key="1">
    <source>
        <dbReference type="ARBA" id="ARBA00001936"/>
    </source>
</evidence>